<dbReference type="GeneID" id="38472559"/>
<keyword evidence="5" id="KW-1185">Reference proteome</keyword>
<gene>
    <name evidence="3" type="ORF">ATH50_2924</name>
    <name evidence="2" type="ORF">DU502_14695</name>
</gene>
<feature type="domain" description="DUF8053" evidence="1">
    <location>
        <begin position="1"/>
        <end position="53"/>
    </location>
</feature>
<protein>
    <recommendedName>
        <fullName evidence="1">DUF8053 domain-containing protein</fullName>
    </recommendedName>
</protein>
<reference evidence="2 5" key="2">
    <citation type="submission" date="2018-07" db="EMBL/GenBank/DDBJ databases">
        <title>Genome sequences of Haloplanus aerogenes JCM 16430T.</title>
        <authorList>
            <person name="Kim Y.B."/>
            <person name="Roh S.W."/>
        </authorList>
    </citation>
    <scope>NUCLEOTIDE SEQUENCE [LARGE SCALE GENOMIC DNA]</scope>
    <source>
        <strain evidence="2 5">JCM 16430</strain>
    </source>
</reference>
<evidence type="ECO:0000259" key="1">
    <source>
        <dbReference type="Pfam" id="PF26227"/>
    </source>
</evidence>
<dbReference type="RefSeq" id="WP_121921505.1">
    <property type="nucleotide sequence ID" value="NZ_CP034145.1"/>
</dbReference>
<dbReference type="Pfam" id="PF26227">
    <property type="entry name" value="DUF8053"/>
    <property type="match status" value="1"/>
</dbReference>
<evidence type="ECO:0000313" key="2">
    <source>
        <dbReference type="EMBL" id="AZH26544.1"/>
    </source>
</evidence>
<dbReference type="OrthoDB" id="268463at2157"/>
<name>A0A3M0CTH1_9EURY</name>
<reference evidence="3" key="3">
    <citation type="submission" date="2018-10" db="EMBL/GenBank/DDBJ databases">
        <authorList>
            <person name="Whitman W."/>
            <person name="Huntemann M."/>
            <person name="Clum A."/>
            <person name="Pillay M."/>
            <person name="Palaniappan K."/>
            <person name="Varghese N."/>
            <person name="Mikhailova N."/>
            <person name="Stamatis D."/>
            <person name="Reddy T."/>
            <person name="Daum C."/>
            <person name="Shapiro N."/>
            <person name="Ivanova N."/>
            <person name="Kyrpides N."/>
            <person name="Woyke T."/>
        </authorList>
    </citation>
    <scope>NUCLEOTIDE SEQUENCE</scope>
    <source>
        <strain evidence="3">CGMCC 1.10124</strain>
    </source>
</reference>
<evidence type="ECO:0000313" key="4">
    <source>
        <dbReference type="Proteomes" id="UP000277326"/>
    </source>
</evidence>
<evidence type="ECO:0000313" key="5">
    <source>
        <dbReference type="Proteomes" id="UP000282007"/>
    </source>
</evidence>
<accession>A0A3M0CTH1</accession>
<dbReference type="Proteomes" id="UP000277326">
    <property type="component" value="Unassembled WGS sequence"/>
</dbReference>
<sequence length="80" mass="8940">MQVLQQKNLSGVVTIPKEHLERDGVLEDGEFPDEQNLVVDRVGRQQYLVRMVEGGDVPDLEAAEVVQRVAAKIAVSERLE</sequence>
<organism evidence="3 4">
    <name type="scientific">Haloplanus aerogenes</name>
    <dbReference type="NCBI Taxonomy" id="660522"/>
    <lineage>
        <taxon>Archaea</taxon>
        <taxon>Methanobacteriati</taxon>
        <taxon>Methanobacteriota</taxon>
        <taxon>Stenosarchaea group</taxon>
        <taxon>Halobacteria</taxon>
        <taxon>Halobacteriales</taxon>
        <taxon>Haloferacaceae</taxon>
        <taxon>Haloplanus</taxon>
    </lineage>
</organism>
<dbReference type="Proteomes" id="UP000282007">
    <property type="component" value="Chromosome"/>
</dbReference>
<reference evidence="3 4" key="1">
    <citation type="journal article" date="2015" name="Stand. Genomic Sci.">
        <title>Genomic Encyclopedia of Bacterial and Archaeal Type Strains, Phase III: the genomes of soil and plant-associated and newly described type strains.</title>
        <authorList>
            <person name="Whitman W.B."/>
            <person name="Woyke T."/>
            <person name="Klenk H.P."/>
            <person name="Zhou Y."/>
            <person name="Lilburn T.G."/>
            <person name="Beck B.J."/>
            <person name="De Vos P."/>
            <person name="Vandamme P."/>
            <person name="Eisen J.A."/>
            <person name="Garrity G."/>
            <person name="Hugenholtz P."/>
            <person name="Kyrpides N.C."/>
        </authorList>
    </citation>
    <scope>NUCLEOTIDE SEQUENCE [LARGE SCALE GENOMIC DNA]</scope>
    <source>
        <strain evidence="3 4">CGMCC 1.10124</strain>
    </source>
</reference>
<evidence type="ECO:0000313" key="3">
    <source>
        <dbReference type="EMBL" id="RMB12772.1"/>
    </source>
</evidence>
<proteinExistence type="predicted"/>
<dbReference type="InterPro" id="IPR058366">
    <property type="entry name" value="DUF8053"/>
</dbReference>
<dbReference type="KEGG" id="haer:DU502_14695"/>
<dbReference type="EMBL" id="CP034145">
    <property type="protein sequence ID" value="AZH26544.1"/>
    <property type="molecule type" value="Genomic_DNA"/>
</dbReference>
<dbReference type="EMBL" id="REFS01000006">
    <property type="protein sequence ID" value="RMB12772.1"/>
    <property type="molecule type" value="Genomic_DNA"/>
</dbReference>
<dbReference type="AlphaFoldDB" id="A0A3M0CTH1"/>